<protein>
    <submittedName>
        <fullName evidence="4">Enoyl-CoA hydratase</fullName>
    </submittedName>
</protein>
<keyword evidence="2" id="KW-0456">Lyase</keyword>
<keyword evidence="5" id="KW-1185">Reference proteome</keyword>
<dbReference type="RefSeq" id="WP_145933739.1">
    <property type="nucleotide sequence ID" value="NZ_BNAV01000007.1"/>
</dbReference>
<reference evidence="4" key="2">
    <citation type="submission" date="2020-09" db="EMBL/GenBank/DDBJ databases">
        <authorList>
            <person name="Sun Q."/>
            <person name="Zhou Y."/>
        </authorList>
    </citation>
    <scope>NUCLEOTIDE SEQUENCE</scope>
    <source>
        <strain evidence="4">CGMCC 4.7679</strain>
    </source>
</reference>
<comment type="similarity">
    <text evidence="1 3">Belongs to the enoyl-CoA hydratase/isomerase family.</text>
</comment>
<evidence type="ECO:0000313" key="5">
    <source>
        <dbReference type="Proteomes" id="UP000658656"/>
    </source>
</evidence>
<evidence type="ECO:0000256" key="2">
    <source>
        <dbReference type="ARBA" id="ARBA00023239"/>
    </source>
</evidence>
<dbReference type="InterPro" id="IPR029045">
    <property type="entry name" value="ClpP/crotonase-like_dom_sf"/>
</dbReference>
<dbReference type="InterPro" id="IPR014748">
    <property type="entry name" value="Enoyl-CoA_hydra_C"/>
</dbReference>
<dbReference type="OrthoDB" id="4608673at2"/>
<dbReference type="GO" id="GO:0016829">
    <property type="term" value="F:lyase activity"/>
    <property type="evidence" value="ECO:0007669"/>
    <property type="project" value="UniProtKB-KW"/>
</dbReference>
<dbReference type="SUPFAM" id="SSF52096">
    <property type="entry name" value="ClpP/crotonase"/>
    <property type="match status" value="1"/>
</dbReference>
<evidence type="ECO:0000256" key="1">
    <source>
        <dbReference type="ARBA" id="ARBA00005254"/>
    </source>
</evidence>
<gene>
    <name evidence="4" type="primary">paaG</name>
    <name evidence="4" type="ORF">GCM10017566_46450</name>
</gene>
<dbReference type="CDD" id="cd06558">
    <property type="entry name" value="crotonase-like"/>
    <property type="match status" value="1"/>
</dbReference>
<sequence length="253" mass="26948">MSLEFTRDGAVGRLTFTRPEKKNAITHEMWSAVPGIVAEVEADPALKVLVLTGAGADFSAGADISEFRSLRSTADGAAVYDKAVEEAVSALTSLRKPSIAVIRGNCIGGGCQVSVACDFRFAAPGARFGITPAKLGIVYDFLSTRQLVSLIGPAHARYFLLSGQLIDATRAREIGLVNDVFDALDDEVAAFVEVLCSRSQTSIRGMNRVIEKILAGQGETDAEIEGIRSAAVHGADYAEGVAAFLERRPPRFR</sequence>
<dbReference type="Pfam" id="PF00378">
    <property type="entry name" value="ECH_1"/>
    <property type="match status" value="1"/>
</dbReference>
<dbReference type="InterPro" id="IPR001753">
    <property type="entry name" value="Enoyl-CoA_hydra/iso"/>
</dbReference>
<dbReference type="InterPro" id="IPR018376">
    <property type="entry name" value="Enoyl-CoA_hyd/isom_CS"/>
</dbReference>
<dbReference type="Gene3D" id="3.90.226.10">
    <property type="entry name" value="2-enoyl-CoA Hydratase, Chain A, domain 1"/>
    <property type="match status" value="1"/>
</dbReference>
<comment type="caution">
    <text evidence="4">The sequence shown here is derived from an EMBL/GenBank/DDBJ whole genome shotgun (WGS) entry which is preliminary data.</text>
</comment>
<dbReference type="PROSITE" id="PS00166">
    <property type="entry name" value="ENOYL_COA_HYDRATASE"/>
    <property type="match status" value="1"/>
</dbReference>
<dbReference type="Gene3D" id="1.10.12.10">
    <property type="entry name" value="Lyase 2-enoyl-coa Hydratase, Chain A, domain 2"/>
    <property type="match status" value="1"/>
</dbReference>
<organism evidence="4 5">
    <name type="scientific">Amycolatopsis bartoniae</name>
    <dbReference type="NCBI Taxonomy" id="941986"/>
    <lineage>
        <taxon>Bacteria</taxon>
        <taxon>Bacillati</taxon>
        <taxon>Actinomycetota</taxon>
        <taxon>Actinomycetes</taxon>
        <taxon>Pseudonocardiales</taxon>
        <taxon>Pseudonocardiaceae</taxon>
        <taxon>Amycolatopsis</taxon>
    </lineage>
</organism>
<dbReference type="EMBL" id="BNAV01000007">
    <property type="protein sequence ID" value="GHF67452.1"/>
    <property type="molecule type" value="Genomic_DNA"/>
</dbReference>
<dbReference type="GO" id="GO:0006635">
    <property type="term" value="P:fatty acid beta-oxidation"/>
    <property type="evidence" value="ECO:0007669"/>
    <property type="project" value="TreeGrafter"/>
</dbReference>
<accession>A0A8H9J058</accession>
<name>A0A8H9J058_9PSEU</name>
<evidence type="ECO:0000313" key="4">
    <source>
        <dbReference type="EMBL" id="GHF67452.1"/>
    </source>
</evidence>
<proteinExistence type="inferred from homology"/>
<evidence type="ECO:0000256" key="3">
    <source>
        <dbReference type="RuleBase" id="RU003707"/>
    </source>
</evidence>
<reference evidence="4" key="1">
    <citation type="journal article" date="2014" name="Int. J. Syst. Evol. Microbiol.">
        <title>Complete genome sequence of Corynebacterium casei LMG S-19264T (=DSM 44701T), isolated from a smear-ripened cheese.</title>
        <authorList>
            <consortium name="US DOE Joint Genome Institute (JGI-PGF)"/>
            <person name="Walter F."/>
            <person name="Albersmeier A."/>
            <person name="Kalinowski J."/>
            <person name="Ruckert C."/>
        </authorList>
    </citation>
    <scope>NUCLEOTIDE SEQUENCE</scope>
    <source>
        <strain evidence="4">CGMCC 4.7679</strain>
    </source>
</reference>
<dbReference type="PANTHER" id="PTHR11941:SF127">
    <property type="entry name" value="ENOYL-COA HYDRATASE ECHA18 (ENOYL HYDRASE) (UNSATURATED ACYL-COA HYDRATASE) (CROTONASE)-RELATED"/>
    <property type="match status" value="1"/>
</dbReference>
<dbReference type="PANTHER" id="PTHR11941">
    <property type="entry name" value="ENOYL-COA HYDRATASE-RELATED"/>
    <property type="match status" value="1"/>
</dbReference>
<dbReference type="Proteomes" id="UP000658656">
    <property type="component" value="Unassembled WGS sequence"/>
</dbReference>
<dbReference type="AlphaFoldDB" id="A0A8H9J058"/>